<evidence type="ECO:0000256" key="4">
    <source>
        <dbReference type="SAM" id="Coils"/>
    </source>
</evidence>
<evidence type="ECO:0000256" key="1">
    <source>
        <dbReference type="ARBA" id="ARBA00010149"/>
    </source>
</evidence>
<sequence>MAGSLTASTRRGNTEASSEIYRWMIGFARFVHYPSTPSQCPGLRPLGRRELYHSPHGTWFSASSSTLSLQMFDEVNRSDVILSVKLGEKVLEEHYISKLNFTWPQMSCVSGFPSRGSRAIFVTYTDSANKIQKFALRFSTCDAALEFVEALKEKFKGLEEARNQRNETRCEVVSFQSDYNPSNAIIPRAIQKEPNMVKPINSYVPEMQPRIEYEVQNQKSEIRSEVSFQTDYNPSNEIFPRAIEEEPNMVRFFDSYVPEMQPRPEYETGRALYPSQSTLNQIPNLPPSFTSLLSGCFPDSTLDAGQTPVKQDPDLKSQILRYMEDSSFQDMLQKVERIIDEIGDRCAGSTIGRSSKIYVPLCFHDNCVLPFKNDCWCCLAAGTKKDWCWEEKDYPDAKELCMKTCTRVDVLE</sequence>
<evidence type="ECO:0000256" key="3">
    <source>
        <dbReference type="ARBA" id="ARBA00023157"/>
    </source>
</evidence>
<feature type="domain" description="Embryo surrounding factor 1 brassicaceae" evidence="5">
    <location>
        <begin position="355"/>
        <end position="407"/>
    </location>
</feature>
<accession>D7KLH5</accession>
<evidence type="ECO:0000313" key="8">
    <source>
        <dbReference type="Proteomes" id="UP000008694"/>
    </source>
</evidence>
<keyword evidence="4" id="KW-0175">Coiled coil</keyword>
<dbReference type="STRING" id="81972.D7KLH5"/>
<dbReference type="AlphaFoldDB" id="D7KLH5"/>
<organism evidence="8">
    <name type="scientific">Arabidopsis lyrata subsp. lyrata</name>
    <name type="common">Lyre-leaved rock-cress</name>
    <dbReference type="NCBI Taxonomy" id="81972"/>
    <lineage>
        <taxon>Eukaryota</taxon>
        <taxon>Viridiplantae</taxon>
        <taxon>Streptophyta</taxon>
        <taxon>Embryophyta</taxon>
        <taxon>Tracheophyta</taxon>
        <taxon>Spermatophyta</taxon>
        <taxon>Magnoliopsida</taxon>
        <taxon>eudicotyledons</taxon>
        <taxon>Gunneridae</taxon>
        <taxon>Pentapetalae</taxon>
        <taxon>rosids</taxon>
        <taxon>malvids</taxon>
        <taxon>Brassicales</taxon>
        <taxon>Brassicaceae</taxon>
        <taxon>Camelineae</taxon>
        <taxon>Arabidopsis</taxon>
    </lineage>
</organism>
<dbReference type="InterPro" id="IPR057619">
    <property type="entry name" value="PH_PHS1"/>
</dbReference>
<evidence type="ECO:0000259" key="6">
    <source>
        <dbReference type="Pfam" id="PF25349"/>
    </source>
</evidence>
<dbReference type="GO" id="GO:0005737">
    <property type="term" value="C:cytoplasm"/>
    <property type="evidence" value="ECO:0007669"/>
    <property type="project" value="EnsemblPlants"/>
</dbReference>
<dbReference type="HOGENOM" id="CLU_055908_0_0_1"/>
<dbReference type="Pfam" id="PF25349">
    <property type="entry name" value="PH_PHS1"/>
    <property type="match status" value="1"/>
</dbReference>
<evidence type="ECO:0000313" key="7">
    <source>
        <dbReference type="EMBL" id="EFH66086.1"/>
    </source>
</evidence>
<dbReference type="SUPFAM" id="SSF50729">
    <property type="entry name" value="PH domain-like"/>
    <property type="match status" value="1"/>
</dbReference>
<comment type="similarity">
    <text evidence="1">Belongs to the MEG family.</text>
</comment>
<dbReference type="GO" id="GO:0007129">
    <property type="term" value="P:homologous chromosome pairing at meiosis"/>
    <property type="evidence" value="ECO:0007669"/>
    <property type="project" value="EnsemblPlants"/>
</dbReference>
<dbReference type="GO" id="GO:0010098">
    <property type="term" value="P:suspensor development"/>
    <property type="evidence" value="ECO:0007669"/>
    <property type="project" value="InterPro"/>
</dbReference>
<proteinExistence type="inferred from homology"/>
<dbReference type="eggNOG" id="ENOG502RYMD">
    <property type="taxonomic scope" value="Eukaryota"/>
</dbReference>
<feature type="coiled-coil region" evidence="4">
    <location>
        <begin position="148"/>
        <end position="178"/>
    </location>
</feature>
<keyword evidence="2" id="KW-0732">Signal</keyword>
<dbReference type="Pfam" id="PF18209">
    <property type="entry name" value="ESF1"/>
    <property type="match status" value="1"/>
</dbReference>
<keyword evidence="3" id="KW-1015">Disulfide bond</keyword>
<feature type="domain" description="Poor homologous synapsis 1 PH" evidence="6">
    <location>
        <begin position="22"/>
        <end position="162"/>
    </location>
</feature>
<dbReference type="InterPro" id="IPR041608">
    <property type="entry name" value="ESF1_brassicaceae"/>
</dbReference>
<protein>
    <submittedName>
        <fullName evidence="7">Predicted protein</fullName>
    </submittedName>
</protein>
<evidence type="ECO:0000259" key="5">
    <source>
        <dbReference type="Pfam" id="PF18209"/>
    </source>
</evidence>
<dbReference type="EMBL" id="GL348713">
    <property type="protein sequence ID" value="EFH66086.1"/>
    <property type="molecule type" value="Genomic_DNA"/>
</dbReference>
<keyword evidence="8" id="KW-1185">Reference proteome</keyword>
<dbReference type="Proteomes" id="UP000008694">
    <property type="component" value="Unassembled WGS sequence"/>
</dbReference>
<reference evidence="8" key="1">
    <citation type="journal article" date="2011" name="Nat. Genet.">
        <title>The Arabidopsis lyrata genome sequence and the basis of rapid genome size change.</title>
        <authorList>
            <person name="Hu T.T."/>
            <person name="Pattyn P."/>
            <person name="Bakker E.G."/>
            <person name="Cao J."/>
            <person name="Cheng J.-F."/>
            <person name="Clark R.M."/>
            <person name="Fahlgren N."/>
            <person name="Fawcett J.A."/>
            <person name="Grimwood J."/>
            <person name="Gundlach H."/>
            <person name="Haberer G."/>
            <person name="Hollister J.D."/>
            <person name="Ossowski S."/>
            <person name="Ottilar R.P."/>
            <person name="Salamov A.A."/>
            <person name="Schneeberger K."/>
            <person name="Spannagl M."/>
            <person name="Wang X."/>
            <person name="Yang L."/>
            <person name="Nasrallah M.E."/>
            <person name="Bergelson J."/>
            <person name="Carrington J.C."/>
            <person name="Gaut B.S."/>
            <person name="Schmutz J."/>
            <person name="Mayer K.F.X."/>
            <person name="Van de Peer Y."/>
            <person name="Grigoriev I.V."/>
            <person name="Nordborg M."/>
            <person name="Weigel D."/>
            <person name="Guo Y.-L."/>
        </authorList>
    </citation>
    <scope>NUCLEOTIDE SEQUENCE [LARGE SCALE GENOMIC DNA]</scope>
    <source>
        <strain evidence="8">cv. MN47</strain>
    </source>
</reference>
<name>D7KLH5_ARALL</name>
<gene>
    <name evidence="7" type="ORF">ARALYDRAFT_678739</name>
</gene>
<evidence type="ECO:0000256" key="2">
    <source>
        <dbReference type="ARBA" id="ARBA00022729"/>
    </source>
</evidence>
<dbReference type="Gramene" id="Al_scaffold_0001_1062">
    <property type="protein sequence ID" value="Al_scaffold_0001_1062"/>
    <property type="gene ID" value="Al_scaffold_0001_1062"/>
</dbReference>